<dbReference type="NCBIfam" id="NF006829">
    <property type="entry name" value="PRK09352.1"/>
    <property type="match status" value="1"/>
</dbReference>
<comment type="pathway">
    <text evidence="10">Lipid metabolism; fatty acid biosynthesis.</text>
</comment>
<feature type="domain" description="Beta-ketoacyl-[acyl-carrier-protein] synthase III C-terminal" evidence="11">
    <location>
        <begin position="235"/>
        <end position="322"/>
    </location>
</feature>
<dbReference type="GO" id="GO:0044550">
    <property type="term" value="P:secondary metabolite biosynthetic process"/>
    <property type="evidence" value="ECO:0007669"/>
    <property type="project" value="TreeGrafter"/>
</dbReference>
<keyword evidence="7 10" id="KW-0275">Fatty acid biosynthesis</keyword>
<evidence type="ECO:0000259" key="12">
    <source>
        <dbReference type="Pfam" id="PF08545"/>
    </source>
</evidence>
<accession>A0A940DT16</accession>
<keyword evidence="8 10" id="KW-0511">Multifunctional enzyme</keyword>
<dbReference type="Gene3D" id="3.40.47.10">
    <property type="match status" value="1"/>
</dbReference>
<feature type="active site" evidence="10">
    <location>
        <position position="113"/>
    </location>
</feature>
<reference evidence="13" key="1">
    <citation type="submission" date="2020-10" db="EMBL/GenBank/DDBJ databases">
        <authorList>
            <person name="Gilroy R."/>
        </authorList>
    </citation>
    <scope>NUCLEOTIDE SEQUENCE</scope>
    <source>
        <strain evidence="13">G3-8215</strain>
    </source>
</reference>
<reference evidence="13" key="2">
    <citation type="journal article" date="2021" name="PeerJ">
        <title>Extensive microbial diversity within the chicken gut microbiome revealed by metagenomics and culture.</title>
        <authorList>
            <person name="Gilroy R."/>
            <person name="Ravi A."/>
            <person name="Getino M."/>
            <person name="Pursley I."/>
            <person name="Horton D.L."/>
            <person name="Alikhan N.F."/>
            <person name="Baker D."/>
            <person name="Gharbi K."/>
            <person name="Hall N."/>
            <person name="Watson M."/>
            <person name="Adriaenssens E.M."/>
            <person name="Foster-Nyarko E."/>
            <person name="Jarju S."/>
            <person name="Secka A."/>
            <person name="Antonio M."/>
            <person name="Oren A."/>
            <person name="Chaudhuri R.R."/>
            <person name="La Ragione R."/>
            <person name="Hildebrand F."/>
            <person name="Pallen M.J."/>
        </authorList>
    </citation>
    <scope>NUCLEOTIDE SEQUENCE</scope>
    <source>
        <strain evidence="13">G3-8215</strain>
    </source>
</reference>
<dbReference type="InterPro" id="IPR013751">
    <property type="entry name" value="ACP_syn_III_N"/>
</dbReference>
<dbReference type="Proteomes" id="UP000725002">
    <property type="component" value="Unassembled WGS sequence"/>
</dbReference>
<comment type="subcellular location">
    <subcellularLocation>
        <location evidence="10">Cytoplasm</location>
    </subcellularLocation>
</comment>
<dbReference type="GO" id="GO:0004315">
    <property type="term" value="F:3-oxoacyl-[acyl-carrier-protein] synthase activity"/>
    <property type="evidence" value="ECO:0007669"/>
    <property type="project" value="InterPro"/>
</dbReference>
<dbReference type="PANTHER" id="PTHR34069">
    <property type="entry name" value="3-OXOACYL-[ACYL-CARRIER-PROTEIN] SYNTHASE 3"/>
    <property type="match status" value="1"/>
</dbReference>
<dbReference type="NCBIfam" id="TIGR00747">
    <property type="entry name" value="fabH"/>
    <property type="match status" value="1"/>
</dbReference>
<dbReference type="HAMAP" id="MF_01815">
    <property type="entry name" value="FabH"/>
    <property type="match status" value="1"/>
</dbReference>
<comment type="subunit">
    <text evidence="10">Homodimer.</text>
</comment>
<evidence type="ECO:0000313" key="13">
    <source>
        <dbReference type="EMBL" id="MBO8484363.1"/>
    </source>
</evidence>
<dbReference type="Pfam" id="PF08545">
    <property type="entry name" value="ACP_syn_III"/>
    <property type="match status" value="1"/>
</dbReference>
<evidence type="ECO:0000256" key="2">
    <source>
        <dbReference type="ARBA" id="ARBA00022490"/>
    </source>
</evidence>
<dbReference type="InterPro" id="IPR004655">
    <property type="entry name" value="FabH"/>
</dbReference>
<dbReference type="InterPro" id="IPR013747">
    <property type="entry name" value="ACP_syn_III_C"/>
</dbReference>
<name>A0A940DT16_9BACT</name>
<proteinExistence type="inferred from homology"/>
<dbReference type="PANTHER" id="PTHR34069:SF2">
    <property type="entry name" value="BETA-KETOACYL-[ACYL-CARRIER-PROTEIN] SYNTHASE III"/>
    <property type="match status" value="1"/>
</dbReference>
<evidence type="ECO:0000256" key="10">
    <source>
        <dbReference type="HAMAP-Rule" id="MF_01815"/>
    </source>
</evidence>
<keyword evidence="2 10" id="KW-0963">Cytoplasm</keyword>
<evidence type="ECO:0000313" key="14">
    <source>
        <dbReference type="Proteomes" id="UP000725002"/>
    </source>
</evidence>
<dbReference type="EC" id="2.3.1.180" evidence="10"/>
<dbReference type="CDD" id="cd00830">
    <property type="entry name" value="KAS_III"/>
    <property type="match status" value="1"/>
</dbReference>
<dbReference type="GO" id="GO:0005737">
    <property type="term" value="C:cytoplasm"/>
    <property type="evidence" value="ECO:0007669"/>
    <property type="project" value="UniProtKB-SubCell"/>
</dbReference>
<comment type="function">
    <text evidence="10">Catalyzes the condensation reaction of fatty acid synthesis by the addition to an acyl acceptor of two carbons from malonyl-ACP. Catalyzes the first condensation reaction which initiates fatty acid synthesis and may therefore play a role in governing the total rate of fatty acid production. Possesses both acetoacetyl-ACP synthase and acetyl transacylase activities. Its substrate specificity determines the biosynthesis of branched-chain and/or straight-chain of fatty acids.</text>
</comment>
<feature type="active site" evidence="10">
    <location>
        <position position="250"/>
    </location>
</feature>
<dbReference type="EMBL" id="JADILV010000071">
    <property type="protein sequence ID" value="MBO8484363.1"/>
    <property type="molecule type" value="Genomic_DNA"/>
</dbReference>
<evidence type="ECO:0000256" key="5">
    <source>
        <dbReference type="ARBA" id="ARBA00022832"/>
    </source>
</evidence>
<organism evidence="13 14">
    <name type="scientific">Candidatus Cryptobacteroides avicola</name>
    <dbReference type="NCBI Taxonomy" id="2840757"/>
    <lineage>
        <taxon>Bacteria</taxon>
        <taxon>Pseudomonadati</taxon>
        <taxon>Bacteroidota</taxon>
        <taxon>Bacteroidia</taxon>
        <taxon>Bacteroidales</taxon>
        <taxon>Candidatus Cryptobacteroides</taxon>
    </lineage>
</organism>
<feature type="active site" evidence="10">
    <location>
        <position position="280"/>
    </location>
</feature>
<dbReference type="InterPro" id="IPR016039">
    <property type="entry name" value="Thiolase-like"/>
</dbReference>
<evidence type="ECO:0000256" key="3">
    <source>
        <dbReference type="ARBA" id="ARBA00022516"/>
    </source>
</evidence>
<dbReference type="GO" id="GO:0006633">
    <property type="term" value="P:fatty acid biosynthetic process"/>
    <property type="evidence" value="ECO:0007669"/>
    <property type="project" value="UniProtKB-UniRule"/>
</dbReference>
<dbReference type="AlphaFoldDB" id="A0A940DT16"/>
<evidence type="ECO:0000256" key="6">
    <source>
        <dbReference type="ARBA" id="ARBA00023098"/>
    </source>
</evidence>
<sequence>MNKVTVTAIGAYHPCDKITNEFFESRLDTSDQWIRERTGIESRYFTKKDEYTGDMCVKAALDMKENYGVDFSDVDMILVATMTADHVVPNVACQIQDSLGIRSTGAIDLTCACSGFCYAMSLAKGLIASGMHKKILVFGAETMSRILDFTDRNTCILFGDAAACVLVEATEGENTVFESICGTDGSMGKELYMSMRSNRVNGEEILADGFVHQNGRAVYKWAVTTLAQGLEDLAAKNGLTLDGVDRFVPHSANYRMLEAVFSRLGIPMDKCVESVCKYGNTSAASVPLAWYYGIKEGRIKKGDTMLMLGFGAGLTYAGICVKNTL</sequence>
<comment type="domain">
    <text evidence="10">The last Arg residue of the ACP-binding site is essential for the weak association between ACP/AcpP and FabH.</text>
</comment>
<protein>
    <recommendedName>
        <fullName evidence="10">Beta-ketoacyl-[acyl-carrier-protein] synthase III</fullName>
        <shortName evidence="10">Beta-ketoacyl-ACP synthase III</shortName>
        <shortName evidence="10">KAS III</shortName>
        <ecNumber evidence="10">2.3.1.180</ecNumber>
    </recommendedName>
    <alternativeName>
        <fullName evidence="10">3-oxoacyl-[acyl-carrier-protein] synthase 3</fullName>
    </alternativeName>
    <alternativeName>
        <fullName evidence="10">3-oxoacyl-[acyl-carrier-protein] synthase III</fullName>
    </alternativeName>
</protein>
<gene>
    <name evidence="10" type="primary">fabH</name>
    <name evidence="13" type="ORF">IAB75_09680</name>
</gene>
<keyword evidence="3 10" id="KW-0444">Lipid biosynthesis</keyword>
<keyword evidence="4 10" id="KW-0808">Transferase</keyword>
<keyword evidence="6 10" id="KW-0443">Lipid metabolism</keyword>
<evidence type="ECO:0000256" key="1">
    <source>
        <dbReference type="ARBA" id="ARBA00008642"/>
    </source>
</evidence>
<evidence type="ECO:0000256" key="7">
    <source>
        <dbReference type="ARBA" id="ARBA00023160"/>
    </source>
</evidence>
<feature type="region of interest" description="ACP-binding" evidence="10">
    <location>
        <begin position="251"/>
        <end position="255"/>
    </location>
</feature>
<evidence type="ECO:0000256" key="9">
    <source>
        <dbReference type="ARBA" id="ARBA00023315"/>
    </source>
</evidence>
<evidence type="ECO:0000259" key="11">
    <source>
        <dbReference type="Pfam" id="PF08541"/>
    </source>
</evidence>
<comment type="catalytic activity">
    <reaction evidence="10">
        <text>malonyl-[ACP] + acetyl-CoA + H(+) = 3-oxobutanoyl-[ACP] + CO2 + CoA</text>
        <dbReference type="Rhea" id="RHEA:12080"/>
        <dbReference type="Rhea" id="RHEA-COMP:9623"/>
        <dbReference type="Rhea" id="RHEA-COMP:9625"/>
        <dbReference type="ChEBI" id="CHEBI:15378"/>
        <dbReference type="ChEBI" id="CHEBI:16526"/>
        <dbReference type="ChEBI" id="CHEBI:57287"/>
        <dbReference type="ChEBI" id="CHEBI:57288"/>
        <dbReference type="ChEBI" id="CHEBI:78449"/>
        <dbReference type="ChEBI" id="CHEBI:78450"/>
        <dbReference type="EC" id="2.3.1.180"/>
    </reaction>
</comment>
<dbReference type="Pfam" id="PF08541">
    <property type="entry name" value="ACP_syn_III_C"/>
    <property type="match status" value="1"/>
</dbReference>
<feature type="domain" description="Beta-ketoacyl-[acyl-carrier-protein] synthase III N-terminal" evidence="12">
    <location>
        <begin position="107"/>
        <end position="185"/>
    </location>
</feature>
<comment type="similarity">
    <text evidence="1 10">Belongs to the thiolase-like superfamily. FabH family.</text>
</comment>
<dbReference type="GO" id="GO:0033818">
    <property type="term" value="F:beta-ketoacyl-acyl-carrier-protein synthase III activity"/>
    <property type="evidence" value="ECO:0007669"/>
    <property type="project" value="UniProtKB-UniRule"/>
</dbReference>
<evidence type="ECO:0000256" key="8">
    <source>
        <dbReference type="ARBA" id="ARBA00023268"/>
    </source>
</evidence>
<comment type="caution">
    <text evidence="13">The sequence shown here is derived from an EMBL/GenBank/DDBJ whole genome shotgun (WGS) entry which is preliminary data.</text>
</comment>
<dbReference type="SUPFAM" id="SSF53901">
    <property type="entry name" value="Thiolase-like"/>
    <property type="match status" value="1"/>
</dbReference>
<keyword evidence="5 10" id="KW-0276">Fatty acid metabolism</keyword>
<keyword evidence="9 10" id="KW-0012">Acyltransferase</keyword>
<evidence type="ECO:0000256" key="4">
    <source>
        <dbReference type="ARBA" id="ARBA00022679"/>
    </source>
</evidence>